<dbReference type="InterPro" id="IPR038765">
    <property type="entry name" value="Papain-like_cys_pep_sf"/>
</dbReference>
<dbReference type="InterPro" id="IPR000169">
    <property type="entry name" value="Pept_cys_AS"/>
</dbReference>
<evidence type="ECO:0000256" key="1">
    <source>
        <dbReference type="ARBA" id="ARBA00008455"/>
    </source>
</evidence>
<dbReference type="PROSITE" id="PS00640">
    <property type="entry name" value="THIOL_PROTEASE_ASN"/>
    <property type="match status" value="1"/>
</dbReference>
<comment type="similarity">
    <text evidence="1">Belongs to the peptidase C1 family.</text>
</comment>
<protein>
    <recommendedName>
        <fullName evidence="6">Peptidase C1A papain C-terminal domain-containing protein</fullName>
    </recommendedName>
</protein>
<dbReference type="Pfam" id="PF00112">
    <property type="entry name" value="Peptidase_C1"/>
    <property type="match status" value="1"/>
</dbReference>
<dbReference type="InterPro" id="IPR013201">
    <property type="entry name" value="Prot_inhib_I29"/>
</dbReference>
<evidence type="ECO:0000259" key="4">
    <source>
        <dbReference type="SMART" id="SM00848"/>
    </source>
</evidence>
<evidence type="ECO:0000313" key="5">
    <source>
        <dbReference type="EMBL" id="QHT94146.1"/>
    </source>
</evidence>
<evidence type="ECO:0000259" key="3">
    <source>
        <dbReference type="SMART" id="SM00645"/>
    </source>
</evidence>
<feature type="domain" description="Peptidase C1A papain C-terminal" evidence="3">
    <location>
        <begin position="121"/>
        <end position="342"/>
    </location>
</feature>
<dbReference type="InterPro" id="IPR000668">
    <property type="entry name" value="Peptidase_C1A_C"/>
</dbReference>
<evidence type="ECO:0000256" key="2">
    <source>
        <dbReference type="ARBA" id="ARBA00023157"/>
    </source>
</evidence>
<dbReference type="Pfam" id="PF08246">
    <property type="entry name" value="Inhibitor_I29"/>
    <property type="match status" value="1"/>
</dbReference>
<dbReference type="PROSITE" id="PS00639">
    <property type="entry name" value="THIOL_PROTEASE_HIS"/>
    <property type="match status" value="1"/>
</dbReference>
<feature type="domain" description="Cathepsin propeptide inhibitor" evidence="4">
    <location>
        <begin position="32"/>
        <end position="89"/>
    </location>
</feature>
<name>A0A6C0INY4_9ZZZZ</name>
<reference evidence="5" key="1">
    <citation type="journal article" date="2020" name="Nature">
        <title>Giant virus diversity and host interactions through global metagenomics.</title>
        <authorList>
            <person name="Schulz F."/>
            <person name="Roux S."/>
            <person name="Paez-Espino D."/>
            <person name="Jungbluth S."/>
            <person name="Walsh D.A."/>
            <person name="Denef V.J."/>
            <person name="McMahon K.D."/>
            <person name="Konstantinidis K.T."/>
            <person name="Eloe-Fadrosh E.A."/>
            <person name="Kyrpides N.C."/>
            <person name="Woyke T."/>
        </authorList>
    </citation>
    <scope>NUCLEOTIDE SEQUENCE</scope>
    <source>
        <strain evidence="5">GVMAG-M-3300024258-14</strain>
    </source>
</reference>
<dbReference type="EMBL" id="MN740216">
    <property type="protein sequence ID" value="QHT94146.1"/>
    <property type="molecule type" value="Genomic_DNA"/>
</dbReference>
<sequence>MMFNIISSLLAVSTTADIPRHDITEHFVWEHFTNFQERFNKRYNDFETMRERFDIFKTNWQDIQRHNSDSTQNFTKGINQFTDLRPDEFNDKYLGGIVQERKMVGLYGCGSFTSSNDTISLPDTVDWREEGAVTHVKDQGQCGSCWTFSATGAMEGAWATSTGNLVSLSEEQLADCATGFKYGSHGCNGGQMDGAFKYVIENGITTEGQYPYTAGKGQTGKCQQSDVSSVATFNGCYDVLPNDQVSLKAAVAKQPVAIAIEADSRYFQSYSSGILTSSDCGTNLDHGVLIVGYGEDKGQKYWLVKNSWSTSWGDEGYVKIARSDSRNDKGICGIAMQPSFISA</sequence>
<dbReference type="SMART" id="SM00848">
    <property type="entry name" value="Inhibitor_I29"/>
    <property type="match status" value="1"/>
</dbReference>
<dbReference type="Gene3D" id="3.90.70.10">
    <property type="entry name" value="Cysteine proteinases"/>
    <property type="match status" value="1"/>
</dbReference>
<evidence type="ECO:0008006" key="6">
    <source>
        <dbReference type="Google" id="ProtNLM"/>
    </source>
</evidence>
<organism evidence="5">
    <name type="scientific">viral metagenome</name>
    <dbReference type="NCBI Taxonomy" id="1070528"/>
    <lineage>
        <taxon>unclassified sequences</taxon>
        <taxon>metagenomes</taxon>
        <taxon>organismal metagenomes</taxon>
    </lineage>
</organism>
<accession>A0A6C0INY4</accession>
<dbReference type="AlphaFoldDB" id="A0A6C0INY4"/>
<dbReference type="GO" id="GO:0008234">
    <property type="term" value="F:cysteine-type peptidase activity"/>
    <property type="evidence" value="ECO:0007669"/>
    <property type="project" value="InterPro"/>
</dbReference>
<dbReference type="InterPro" id="IPR039417">
    <property type="entry name" value="Peptidase_C1A_papain-like"/>
</dbReference>
<proteinExistence type="inferred from homology"/>
<dbReference type="PROSITE" id="PS00139">
    <property type="entry name" value="THIOL_PROTEASE_CYS"/>
    <property type="match status" value="1"/>
</dbReference>
<dbReference type="InterPro" id="IPR025660">
    <property type="entry name" value="Pept_his_AS"/>
</dbReference>
<dbReference type="InterPro" id="IPR013128">
    <property type="entry name" value="Peptidase_C1A"/>
</dbReference>
<dbReference type="PRINTS" id="PR00705">
    <property type="entry name" value="PAPAIN"/>
</dbReference>
<dbReference type="InterPro" id="IPR025661">
    <property type="entry name" value="Pept_asp_AS"/>
</dbReference>
<dbReference type="PANTHER" id="PTHR12411">
    <property type="entry name" value="CYSTEINE PROTEASE FAMILY C1-RELATED"/>
    <property type="match status" value="1"/>
</dbReference>
<keyword evidence="2" id="KW-1015">Disulfide bond</keyword>
<dbReference type="SMART" id="SM00645">
    <property type="entry name" value="Pept_C1"/>
    <property type="match status" value="1"/>
</dbReference>
<dbReference type="SUPFAM" id="SSF54001">
    <property type="entry name" value="Cysteine proteinases"/>
    <property type="match status" value="1"/>
</dbReference>
<dbReference type="CDD" id="cd02248">
    <property type="entry name" value="Peptidase_C1A"/>
    <property type="match status" value="1"/>
</dbReference>
<dbReference type="FunFam" id="3.90.70.10:FF:000039">
    <property type="entry name" value="Cysteine proteinase 2, putative"/>
    <property type="match status" value="1"/>
</dbReference>
<dbReference type="GO" id="GO:0006508">
    <property type="term" value="P:proteolysis"/>
    <property type="evidence" value="ECO:0007669"/>
    <property type="project" value="InterPro"/>
</dbReference>